<dbReference type="GeneID" id="130462798"/>
<dbReference type="Pfam" id="PF26133">
    <property type="entry name" value="DUF8039"/>
    <property type="match status" value="1"/>
</dbReference>
<evidence type="ECO:0000256" key="3">
    <source>
        <dbReference type="ARBA" id="ARBA00022801"/>
    </source>
</evidence>
<accession>A0ABM3QWE6</accession>
<dbReference type="PANTHER" id="PTHR33018:SF31">
    <property type="entry name" value="TRANSPOSASE, PTTA_EN_SPM, PLANT"/>
    <property type="match status" value="1"/>
</dbReference>
<feature type="region of interest" description="Disordered" evidence="4">
    <location>
        <begin position="379"/>
        <end position="402"/>
    </location>
</feature>
<organism evidence="6 7">
    <name type="scientific">Spinacia oleracea</name>
    <name type="common">Spinach</name>
    <dbReference type="NCBI Taxonomy" id="3562"/>
    <lineage>
        <taxon>Eukaryota</taxon>
        <taxon>Viridiplantae</taxon>
        <taxon>Streptophyta</taxon>
        <taxon>Embryophyta</taxon>
        <taxon>Tracheophyta</taxon>
        <taxon>Spermatophyta</taxon>
        <taxon>Magnoliopsida</taxon>
        <taxon>eudicotyledons</taxon>
        <taxon>Gunneridae</taxon>
        <taxon>Pentapetalae</taxon>
        <taxon>Caryophyllales</taxon>
        <taxon>Chenopodiaceae</taxon>
        <taxon>Chenopodioideae</taxon>
        <taxon>Anserineae</taxon>
        <taxon>Spinacia</taxon>
    </lineage>
</organism>
<evidence type="ECO:0000313" key="6">
    <source>
        <dbReference type="Proteomes" id="UP000813463"/>
    </source>
</evidence>
<evidence type="ECO:0000256" key="4">
    <source>
        <dbReference type="SAM" id="MobiDB-lite"/>
    </source>
</evidence>
<keyword evidence="6" id="KW-1185">Reference proteome</keyword>
<keyword evidence="3" id="KW-0378">Hydrolase</keyword>
<proteinExistence type="inferred from homology"/>
<feature type="region of interest" description="Disordered" evidence="4">
    <location>
        <begin position="1"/>
        <end position="37"/>
    </location>
</feature>
<gene>
    <name evidence="7" type="primary">LOC130462798</name>
</gene>
<evidence type="ECO:0000313" key="7">
    <source>
        <dbReference type="RefSeq" id="XP_056687692.1"/>
    </source>
</evidence>
<dbReference type="PANTHER" id="PTHR33018">
    <property type="entry name" value="OS10G0338966 PROTEIN-RELATED"/>
    <property type="match status" value="1"/>
</dbReference>
<dbReference type="InterPro" id="IPR058352">
    <property type="entry name" value="DUF8039"/>
</dbReference>
<protein>
    <submittedName>
        <fullName evidence="7">Uncharacterized protein isoform X1</fullName>
    </submittedName>
</protein>
<reference evidence="6" key="1">
    <citation type="journal article" date="2021" name="Nat. Commun.">
        <title>Genomic analyses provide insights into spinach domestication and the genetic basis of agronomic traits.</title>
        <authorList>
            <person name="Cai X."/>
            <person name="Sun X."/>
            <person name="Xu C."/>
            <person name="Sun H."/>
            <person name="Wang X."/>
            <person name="Ge C."/>
            <person name="Zhang Z."/>
            <person name="Wang Q."/>
            <person name="Fei Z."/>
            <person name="Jiao C."/>
            <person name="Wang Q."/>
        </authorList>
    </citation>
    <scope>NUCLEOTIDE SEQUENCE [LARGE SCALE GENOMIC DNA]</scope>
    <source>
        <strain evidence="6">cv. Varoflay</strain>
    </source>
</reference>
<dbReference type="Pfam" id="PF03004">
    <property type="entry name" value="Transposase_24"/>
    <property type="match status" value="1"/>
</dbReference>
<comment type="similarity">
    <text evidence="1">Belongs to the peptidase C48 family.</text>
</comment>
<evidence type="ECO:0000256" key="1">
    <source>
        <dbReference type="ARBA" id="ARBA00005234"/>
    </source>
</evidence>
<reference evidence="7" key="2">
    <citation type="submission" date="2025-08" db="UniProtKB">
        <authorList>
            <consortium name="RefSeq"/>
        </authorList>
    </citation>
    <scope>IDENTIFICATION</scope>
    <source>
        <tissue evidence="7">Leaf</tissue>
    </source>
</reference>
<dbReference type="Gene3D" id="3.40.395.10">
    <property type="entry name" value="Adenoviral Proteinase, Chain A"/>
    <property type="match status" value="1"/>
</dbReference>
<evidence type="ECO:0000259" key="5">
    <source>
        <dbReference type="PROSITE" id="PS50600"/>
    </source>
</evidence>
<dbReference type="InterPro" id="IPR003653">
    <property type="entry name" value="Peptidase_C48_C"/>
</dbReference>
<keyword evidence="2" id="KW-0645">Protease</keyword>
<sequence>MEDIEDLYNDGMSRDNDPLCYEHPTETEHDISQKGTKRYRGEVKGLKSPNVPKFLEWDSFNRPTGHWLKDYRQQIGKTVHTKVSILTNKWEEVPQGLQDTLWDYIKTMYHIDNNPLKKKYVMAHLSDRFRDWKAKLVSGHITKTRKISPNAKPPYLVYEAITEEIWQQFVAAKTTDTFKEISEKARKSQSHNLHPHFMGQKSYSQKETEWEVEGRYPSVGSTDSTMRKRHLNWIFGRQKKNEKGEYVFPKDEARLVGEKIDKEVQEVEQGIWTPHRQDDVLSRSLGKKDRRGRVVAVGGTIGHQAYWGKPVRNNGEYDHFSQAELKKIEGDFEARIEQVRKETIAMMEKKMEAVVEEKFINLVTKLGLKLPVGMEIGKTTTTTTTTRSRSNSPSVELEPNSDPFAELKSPLACRLCQLDDSQQLVVVARGVAYPFNAEDVVHHSAMKPGYLKVSVNSCVPGYETAPLPVPNLEMKDVGGAVKSFVQWPRKLIIGDKEFVPRRKMSSDQPLAINVAVSSDIVVEPDSSMKLKVQDKRDKEKIVDTQNTVEFTMERTPLVSHSVMKHLSESCKRLANILTDLPPGVESISFQLDAEVFGYKENFSSYISKEDVVQLLSGAWLNISTIQIFIRALHEKCKNLSVDSITFMCPQLISATTLLASSENIDEACEYMARVMKAASENNQKILAPYHQNNHWVLLVIYPTINTVHVFDSIKKKRSLAIRVVLDSAFETYKAYGGKSKGPQLQWGAAVCAQQDGGTECGYFTSRFMYDIVHSYSGSENLFKDFKVTKPYTNGQIREVLTCWALYFLDFVFS</sequence>
<dbReference type="Proteomes" id="UP000813463">
    <property type="component" value="Chromosome 6"/>
</dbReference>
<feature type="domain" description="Ubiquitin-like protease family profile" evidence="5">
    <location>
        <begin position="604"/>
        <end position="771"/>
    </location>
</feature>
<evidence type="ECO:0000256" key="2">
    <source>
        <dbReference type="ARBA" id="ARBA00022670"/>
    </source>
</evidence>
<name>A0ABM3QWE6_SPIOL</name>
<dbReference type="Pfam" id="PF02902">
    <property type="entry name" value="Peptidase_C48"/>
    <property type="match status" value="1"/>
</dbReference>
<dbReference type="RefSeq" id="XP_056687692.1">
    <property type="nucleotide sequence ID" value="XM_056831714.1"/>
</dbReference>
<feature type="compositionally biased region" description="Basic and acidic residues" evidence="4">
    <location>
        <begin position="23"/>
        <end position="32"/>
    </location>
</feature>
<dbReference type="PROSITE" id="PS50600">
    <property type="entry name" value="ULP_PROTEASE"/>
    <property type="match status" value="1"/>
</dbReference>
<dbReference type="InterPro" id="IPR038765">
    <property type="entry name" value="Papain-like_cys_pep_sf"/>
</dbReference>
<dbReference type="InterPro" id="IPR004252">
    <property type="entry name" value="Probable_transposase_24"/>
</dbReference>
<dbReference type="SUPFAM" id="SSF54001">
    <property type="entry name" value="Cysteine proteinases"/>
    <property type="match status" value="1"/>
</dbReference>